<reference evidence="1" key="1">
    <citation type="journal article" date="2023" name="IScience">
        <title>Live-bearing cockroach genome reveals convergent evolutionary mechanisms linked to viviparity in insects and beyond.</title>
        <authorList>
            <person name="Fouks B."/>
            <person name="Harrison M.C."/>
            <person name="Mikhailova A.A."/>
            <person name="Marchal E."/>
            <person name="English S."/>
            <person name="Carruthers M."/>
            <person name="Jennings E.C."/>
            <person name="Chiamaka E.L."/>
            <person name="Frigard R.A."/>
            <person name="Pippel M."/>
            <person name="Attardo G.M."/>
            <person name="Benoit J.B."/>
            <person name="Bornberg-Bauer E."/>
            <person name="Tobe S.S."/>
        </authorList>
    </citation>
    <scope>NUCLEOTIDE SEQUENCE</scope>
    <source>
        <strain evidence="1">Stay&amp;Tobe</strain>
    </source>
</reference>
<sequence>MDGEPDTTMRYMNWDLETLIRCQRLRWLGHITRMETKESEDCLQQQSRWNQIKRKTKNKMVEDVKGFGKRNGESWRWIEKDGRKP</sequence>
<accession>A0AAD8ERJ7</accession>
<comment type="caution">
    <text evidence="1">The sequence shown here is derived from an EMBL/GenBank/DDBJ whole genome shotgun (WGS) entry which is preliminary data.</text>
</comment>
<organism evidence="1 2">
    <name type="scientific">Diploptera punctata</name>
    <name type="common">Pacific beetle cockroach</name>
    <dbReference type="NCBI Taxonomy" id="6984"/>
    <lineage>
        <taxon>Eukaryota</taxon>
        <taxon>Metazoa</taxon>
        <taxon>Ecdysozoa</taxon>
        <taxon>Arthropoda</taxon>
        <taxon>Hexapoda</taxon>
        <taxon>Insecta</taxon>
        <taxon>Pterygota</taxon>
        <taxon>Neoptera</taxon>
        <taxon>Polyneoptera</taxon>
        <taxon>Dictyoptera</taxon>
        <taxon>Blattodea</taxon>
        <taxon>Blaberoidea</taxon>
        <taxon>Blaberidae</taxon>
        <taxon>Diplopterinae</taxon>
        <taxon>Diploptera</taxon>
    </lineage>
</organism>
<evidence type="ECO:0000313" key="1">
    <source>
        <dbReference type="EMBL" id="KAJ9599157.1"/>
    </source>
</evidence>
<keyword evidence="2" id="KW-1185">Reference proteome</keyword>
<proteinExistence type="predicted"/>
<dbReference type="AlphaFoldDB" id="A0AAD8ERJ7"/>
<gene>
    <name evidence="1" type="ORF">L9F63_010334</name>
</gene>
<reference evidence="1" key="2">
    <citation type="submission" date="2023-05" db="EMBL/GenBank/DDBJ databases">
        <authorList>
            <person name="Fouks B."/>
        </authorList>
    </citation>
    <scope>NUCLEOTIDE SEQUENCE</scope>
    <source>
        <strain evidence="1">Stay&amp;Tobe</strain>
        <tissue evidence="1">Testes</tissue>
    </source>
</reference>
<evidence type="ECO:0000313" key="2">
    <source>
        <dbReference type="Proteomes" id="UP001233999"/>
    </source>
</evidence>
<dbReference type="EMBL" id="JASPKZ010000829">
    <property type="protein sequence ID" value="KAJ9599157.1"/>
    <property type="molecule type" value="Genomic_DNA"/>
</dbReference>
<protein>
    <submittedName>
        <fullName evidence="1">Uncharacterized protein</fullName>
    </submittedName>
</protein>
<name>A0AAD8ERJ7_DIPPU</name>
<dbReference type="Proteomes" id="UP001233999">
    <property type="component" value="Unassembled WGS sequence"/>
</dbReference>